<dbReference type="InterPro" id="IPR013164">
    <property type="entry name" value="Cadherin_N"/>
</dbReference>
<feature type="compositionally biased region" description="Polar residues" evidence="12">
    <location>
        <begin position="1081"/>
        <end position="1092"/>
    </location>
</feature>
<proteinExistence type="predicted"/>
<dbReference type="PRINTS" id="PR00205">
    <property type="entry name" value="CADHERIN"/>
</dbReference>
<evidence type="ECO:0000313" key="16">
    <source>
        <dbReference type="Proteomes" id="UP001634394"/>
    </source>
</evidence>
<dbReference type="InterPro" id="IPR002126">
    <property type="entry name" value="Cadherin-like_dom"/>
</dbReference>
<feature type="transmembrane region" description="Helical" evidence="13">
    <location>
        <begin position="799"/>
        <end position="823"/>
    </location>
</feature>
<accession>A0ABD3X468</accession>
<evidence type="ECO:0000256" key="4">
    <source>
        <dbReference type="ARBA" id="ARBA00022729"/>
    </source>
</evidence>
<protein>
    <recommendedName>
        <fullName evidence="14">Cadherin domain-containing protein</fullName>
    </recommendedName>
</protein>
<dbReference type="GO" id="GO:0007163">
    <property type="term" value="P:establishment or maintenance of cell polarity"/>
    <property type="evidence" value="ECO:0007669"/>
    <property type="project" value="UniProtKB-ARBA"/>
</dbReference>
<keyword evidence="4" id="KW-0732">Signal</keyword>
<feature type="compositionally biased region" description="Basic and acidic residues" evidence="12">
    <location>
        <begin position="1000"/>
        <end position="1009"/>
    </location>
</feature>
<evidence type="ECO:0000256" key="3">
    <source>
        <dbReference type="ARBA" id="ARBA00022692"/>
    </source>
</evidence>
<dbReference type="InterPro" id="IPR020894">
    <property type="entry name" value="Cadherin_CS"/>
</dbReference>
<evidence type="ECO:0000256" key="13">
    <source>
        <dbReference type="SAM" id="Phobius"/>
    </source>
</evidence>
<feature type="domain" description="Cadherin" evidence="14">
    <location>
        <begin position="575"/>
        <end position="680"/>
    </location>
</feature>
<evidence type="ECO:0000256" key="1">
    <source>
        <dbReference type="ARBA" id="ARBA00004251"/>
    </source>
</evidence>
<dbReference type="EMBL" id="JBJQND010000004">
    <property type="protein sequence ID" value="KAL3880278.1"/>
    <property type="molecule type" value="Genomic_DNA"/>
</dbReference>
<dbReference type="SUPFAM" id="SSF49313">
    <property type="entry name" value="Cadherin-like"/>
    <property type="match status" value="6"/>
</dbReference>
<dbReference type="FunFam" id="2.60.40.60:FF:000007">
    <property type="entry name" value="Protocadherin alpha 2"/>
    <property type="match status" value="1"/>
</dbReference>
<gene>
    <name evidence="15" type="ORF">ACJMK2_032527</name>
</gene>
<dbReference type="FunFam" id="2.60.40.60:FF:000002">
    <property type="entry name" value="Protocadherin alpha 2"/>
    <property type="match status" value="1"/>
</dbReference>
<feature type="domain" description="Cadherin" evidence="14">
    <location>
        <begin position="364"/>
        <end position="468"/>
    </location>
</feature>
<dbReference type="PANTHER" id="PTHR24028">
    <property type="entry name" value="CADHERIN-87A"/>
    <property type="match status" value="1"/>
</dbReference>
<evidence type="ECO:0000256" key="11">
    <source>
        <dbReference type="PROSITE-ProRule" id="PRU00043"/>
    </source>
</evidence>
<dbReference type="Pfam" id="PF00028">
    <property type="entry name" value="Cadherin"/>
    <property type="match status" value="6"/>
</dbReference>
<dbReference type="GO" id="GO:0007155">
    <property type="term" value="P:cell adhesion"/>
    <property type="evidence" value="ECO:0007669"/>
    <property type="project" value="UniProtKB-KW"/>
</dbReference>
<keyword evidence="7" id="KW-0130">Cell adhesion</keyword>
<keyword evidence="10" id="KW-0325">Glycoprotein</keyword>
<keyword evidence="5" id="KW-0677">Repeat</keyword>
<keyword evidence="9 13" id="KW-0472">Membrane</keyword>
<name>A0ABD3X468_SINWO</name>
<feature type="domain" description="Cadherin" evidence="14">
    <location>
        <begin position="684"/>
        <end position="795"/>
    </location>
</feature>
<dbReference type="CDD" id="cd11304">
    <property type="entry name" value="Cadherin_repeat"/>
    <property type="match status" value="7"/>
</dbReference>
<comment type="caution">
    <text evidence="15">The sequence shown here is derived from an EMBL/GenBank/DDBJ whole genome shotgun (WGS) entry which is preliminary data.</text>
</comment>
<evidence type="ECO:0000256" key="8">
    <source>
        <dbReference type="ARBA" id="ARBA00022989"/>
    </source>
</evidence>
<evidence type="ECO:0000256" key="6">
    <source>
        <dbReference type="ARBA" id="ARBA00022837"/>
    </source>
</evidence>
<dbReference type="SMART" id="SM00112">
    <property type="entry name" value="CA"/>
    <property type="match status" value="7"/>
</dbReference>
<dbReference type="GO" id="GO:0005509">
    <property type="term" value="F:calcium ion binding"/>
    <property type="evidence" value="ECO:0007669"/>
    <property type="project" value="UniProtKB-UniRule"/>
</dbReference>
<feature type="domain" description="Cadherin" evidence="14">
    <location>
        <begin position="469"/>
        <end position="574"/>
    </location>
</feature>
<feature type="compositionally biased region" description="Polar residues" evidence="12">
    <location>
        <begin position="1050"/>
        <end position="1062"/>
    </location>
</feature>
<evidence type="ECO:0000256" key="12">
    <source>
        <dbReference type="SAM" id="MobiDB-lite"/>
    </source>
</evidence>
<dbReference type="FunFam" id="2.60.40.60:FF:000275">
    <property type="entry name" value="Si:dkey-30k22.7"/>
    <property type="match status" value="1"/>
</dbReference>
<evidence type="ECO:0000256" key="9">
    <source>
        <dbReference type="ARBA" id="ARBA00023136"/>
    </source>
</evidence>
<keyword evidence="3 13" id="KW-0812">Transmembrane</keyword>
<feature type="domain" description="Cadherin" evidence="14">
    <location>
        <begin position="144"/>
        <end position="254"/>
    </location>
</feature>
<evidence type="ECO:0000256" key="10">
    <source>
        <dbReference type="ARBA" id="ARBA00023180"/>
    </source>
</evidence>
<dbReference type="GO" id="GO:0005886">
    <property type="term" value="C:plasma membrane"/>
    <property type="evidence" value="ECO:0007669"/>
    <property type="project" value="UniProtKB-SubCell"/>
</dbReference>
<dbReference type="FunFam" id="2.60.40.60:FF:000116">
    <property type="entry name" value="Dachsous cadherin-related 2"/>
    <property type="match status" value="1"/>
</dbReference>
<dbReference type="Gene3D" id="2.60.40.60">
    <property type="entry name" value="Cadherins"/>
    <property type="match status" value="7"/>
</dbReference>
<dbReference type="Pfam" id="PF08266">
    <property type="entry name" value="Cadherin_2"/>
    <property type="match status" value="1"/>
</dbReference>
<dbReference type="InterPro" id="IPR050174">
    <property type="entry name" value="Protocadherin/Cadherin-CA"/>
</dbReference>
<dbReference type="FunFam" id="2.60.40.60:FF:000020">
    <property type="entry name" value="Dachsous cadherin-related 1b"/>
    <property type="match status" value="1"/>
</dbReference>
<sequence>MFIMMILRRLVLWIVFAFLFVKSVHGNLVYMLQEELSGTTLLGNVASDSSLRNQTGVTESIFQSLQYSLITSGHLDLSKIFEVELATSNLKAKGAVDRETLCPNYDICLLSFQVGANSVTSGFYKTINVTVNVTDINDNAPTFPFSSVSLIIPENTPINESFPLDVVATDPDAGINSIKSYQILQDTGTFGLKKFDEVGGTHSLSLIIKQNLDRETQEFYQIYVAALDGGMPPRTGMLTVNITVTDVNDNRPNFSQDPYNITIDEKVAVNSVILRVSATDRDKGENGRVSYFLISTDPASLASSIALNTNTGEITLLDALVYNPAIASKAYIRAQDNGSPVRSAQTTVFIYVKDSNNNAPVINVNFLFSGQLSENALVNATVAHIDVSDADWGLNALVTCYCNPCGNFGIRQFGANAYTLNVVRELDRETMPSYNVTITCSDSGTPPLNTSNSFIIEIKDENDNAPMFEQAVYIINVTENNALGSVLLKVKATDADIGANGAVQYTFTSGLQNNGFSIGPTDGIIRVNFQLDRESQASYSFYIFAHDNGQDKQLTSSALVTINVLDLNDVYPTFNQSSYTMSLMENQNASEPIYVGKVFAVDSDEGENGRLSYLIPKENKSLPFQILQNGTIIATESLDREYISKYIFEVVAFDHGNVPKSGTVSVTVNIDDMNDNEPIFIFPTNDNNTVRVEMTTLPNTVIATITASDNDIGINKRITYAIEAGNTNNIFQVDNDTGDIVLSKIVLETYLGSHDLTVSAKDHGDPQRSNRTLLKVIFFKSNITGTSASYNLPTTGQNIMIAISISCVTFVLSVTIIIIICLIRRSDKDKHLYHSKVYEEQKIIHSSTRDSTRSSVSQGSGEKMIPMENGFPNKSKKKEVSFLGDEMDGFNSSSSAHTSFDNTVMSTFKSSQTQLTQPQDAKLHHFSQDVRANSPRNVEKMYSADDRKQRDIHRMTSLRVHQALMQTQNNKNSENPWPEPEEAQAQHSTNKPFSGKHSTKGVEDSHSESSGETATSDSGRGGSDEDVRSSMTNSNEADDLKNPASPSYPFYTTESGQSTFSSFRGPDDINRGKNVHRHNSKPSSTDLQSKITVAQMEKNRAQNRTPQGQRYIDSRNSPTVRYTNNSGRNTPSQHSQSSLSKLPSTFKSRPTSPTNRLDIDSSPKTHGKPVLNLPVEDSVLDSNPTTYRSQDDDETTTSGSYVLNGDDLFTDISDMFYKPDTFV</sequence>
<feature type="compositionally biased region" description="Basic and acidic residues" evidence="12">
    <location>
        <begin position="937"/>
        <end position="952"/>
    </location>
</feature>
<keyword evidence="8 13" id="KW-1133">Transmembrane helix</keyword>
<feature type="domain" description="Cadherin" evidence="14">
    <location>
        <begin position="255"/>
        <end position="362"/>
    </location>
</feature>
<keyword evidence="2" id="KW-1003">Cell membrane</keyword>
<feature type="domain" description="Cadherin" evidence="14">
    <location>
        <begin position="38"/>
        <end position="143"/>
    </location>
</feature>
<feature type="region of interest" description="Disordered" evidence="12">
    <location>
        <begin position="926"/>
        <end position="952"/>
    </location>
</feature>
<feature type="region of interest" description="Disordered" evidence="12">
    <location>
        <begin position="967"/>
        <end position="1199"/>
    </location>
</feature>
<organism evidence="15 16">
    <name type="scientific">Sinanodonta woodiana</name>
    <name type="common">Chinese pond mussel</name>
    <name type="synonym">Anodonta woodiana</name>
    <dbReference type="NCBI Taxonomy" id="1069815"/>
    <lineage>
        <taxon>Eukaryota</taxon>
        <taxon>Metazoa</taxon>
        <taxon>Spiralia</taxon>
        <taxon>Lophotrochozoa</taxon>
        <taxon>Mollusca</taxon>
        <taxon>Bivalvia</taxon>
        <taxon>Autobranchia</taxon>
        <taxon>Heteroconchia</taxon>
        <taxon>Palaeoheterodonta</taxon>
        <taxon>Unionida</taxon>
        <taxon>Unionoidea</taxon>
        <taxon>Unionidae</taxon>
        <taxon>Unioninae</taxon>
        <taxon>Sinanodonta</taxon>
    </lineage>
</organism>
<dbReference type="Proteomes" id="UP001634394">
    <property type="component" value="Unassembled WGS sequence"/>
</dbReference>
<evidence type="ECO:0000256" key="2">
    <source>
        <dbReference type="ARBA" id="ARBA00022475"/>
    </source>
</evidence>
<keyword evidence="16" id="KW-1185">Reference proteome</keyword>
<feature type="region of interest" description="Disordered" evidence="12">
    <location>
        <begin position="847"/>
        <end position="871"/>
    </location>
</feature>
<dbReference type="PROSITE" id="PS50268">
    <property type="entry name" value="CADHERIN_2"/>
    <property type="match status" value="7"/>
</dbReference>
<dbReference type="PANTHER" id="PTHR24028:SF146">
    <property type="entry name" value="CADHERIN 96CB, ISOFORM D-RELATED"/>
    <property type="match status" value="1"/>
</dbReference>
<evidence type="ECO:0000313" key="15">
    <source>
        <dbReference type="EMBL" id="KAL3880278.1"/>
    </source>
</evidence>
<dbReference type="FunFam" id="2.60.40.60:FF:000092">
    <property type="entry name" value="Protocadherin 8"/>
    <property type="match status" value="1"/>
</dbReference>
<dbReference type="PROSITE" id="PS00232">
    <property type="entry name" value="CADHERIN_1"/>
    <property type="match status" value="3"/>
</dbReference>
<evidence type="ECO:0000256" key="5">
    <source>
        <dbReference type="ARBA" id="ARBA00022737"/>
    </source>
</evidence>
<feature type="compositionally biased region" description="Polar residues" evidence="12">
    <location>
        <begin position="1102"/>
        <end position="1155"/>
    </location>
</feature>
<evidence type="ECO:0000259" key="14">
    <source>
        <dbReference type="PROSITE" id="PS50268"/>
    </source>
</evidence>
<dbReference type="InterPro" id="IPR015919">
    <property type="entry name" value="Cadherin-like_sf"/>
</dbReference>
<comment type="subcellular location">
    <subcellularLocation>
        <location evidence="1">Cell membrane</location>
        <topology evidence="1">Single-pass type I membrane protein</topology>
    </subcellularLocation>
</comment>
<reference evidence="15 16" key="1">
    <citation type="submission" date="2024-11" db="EMBL/GenBank/DDBJ databases">
        <title>Chromosome-level genome assembly of the freshwater bivalve Anodonta woodiana.</title>
        <authorList>
            <person name="Chen X."/>
        </authorList>
    </citation>
    <scope>NUCLEOTIDE SEQUENCE [LARGE SCALE GENOMIC DNA]</scope>
    <source>
        <strain evidence="15">MN2024</strain>
        <tissue evidence="15">Gills</tissue>
    </source>
</reference>
<keyword evidence="6 11" id="KW-0106">Calcium</keyword>
<dbReference type="AlphaFoldDB" id="A0ABD3X468"/>
<evidence type="ECO:0000256" key="7">
    <source>
        <dbReference type="ARBA" id="ARBA00022889"/>
    </source>
</evidence>